<keyword evidence="2" id="KW-0472">Membrane</keyword>
<evidence type="ECO:0000256" key="1">
    <source>
        <dbReference type="ARBA" id="ARBA00023186"/>
    </source>
</evidence>
<dbReference type="EMBL" id="JACHLI010000043">
    <property type="protein sequence ID" value="MBB4867602.1"/>
    <property type="molecule type" value="Genomic_DNA"/>
</dbReference>
<gene>
    <name evidence="4" type="ORF">HNP46_006516</name>
</gene>
<keyword evidence="1" id="KW-0143">Chaperone</keyword>
<dbReference type="Proteomes" id="UP000566995">
    <property type="component" value="Unassembled WGS sequence"/>
</dbReference>
<dbReference type="AlphaFoldDB" id="A0A7W7KRM9"/>
<dbReference type="RefSeq" id="WP_184597310.1">
    <property type="nucleotide sequence ID" value="NZ_JACHLI010000043.1"/>
</dbReference>
<proteinExistence type="predicted"/>
<name>A0A7W7KRM9_PSENT</name>
<dbReference type="InterPro" id="IPR036869">
    <property type="entry name" value="J_dom_sf"/>
</dbReference>
<dbReference type="Gene3D" id="1.10.287.110">
    <property type="entry name" value="DnaJ domain"/>
    <property type="match status" value="1"/>
</dbReference>
<accession>A0A7W7KRM9</accession>
<dbReference type="PANTHER" id="PTHR24074">
    <property type="entry name" value="CO-CHAPERONE PROTEIN DJLA"/>
    <property type="match status" value="1"/>
</dbReference>
<comment type="caution">
    <text evidence="4">The sequence shown here is derived from an EMBL/GenBank/DDBJ whole genome shotgun (WGS) entry which is preliminary data.</text>
</comment>
<evidence type="ECO:0000256" key="2">
    <source>
        <dbReference type="SAM" id="Phobius"/>
    </source>
</evidence>
<reference evidence="4 5" key="1">
    <citation type="submission" date="2020-08" db="EMBL/GenBank/DDBJ databases">
        <title>Functional genomics of gut bacteria from endangered species of beetles.</title>
        <authorList>
            <person name="Carlos-Shanley C."/>
        </authorList>
    </citation>
    <scope>NUCLEOTIDE SEQUENCE [LARGE SCALE GENOMIC DNA]</scope>
    <source>
        <strain evidence="4 5">S00179</strain>
    </source>
</reference>
<dbReference type="InterPro" id="IPR050817">
    <property type="entry name" value="DjlA_DnaK_co-chaperone"/>
</dbReference>
<dbReference type="SMART" id="SM00271">
    <property type="entry name" value="DnaJ"/>
    <property type="match status" value="1"/>
</dbReference>
<dbReference type="PRINTS" id="PR00625">
    <property type="entry name" value="JDOMAIN"/>
</dbReference>
<dbReference type="SUPFAM" id="SSF46565">
    <property type="entry name" value="Chaperone J-domain"/>
    <property type="match status" value="1"/>
</dbReference>
<feature type="domain" description="J" evidence="3">
    <location>
        <begin position="4"/>
        <end position="69"/>
    </location>
</feature>
<evidence type="ECO:0000313" key="5">
    <source>
        <dbReference type="Proteomes" id="UP000566995"/>
    </source>
</evidence>
<evidence type="ECO:0000313" key="4">
    <source>
        <dbReference type="EMBL" id="MBB4867602.1"/>
    </source>
</evidence>
<feature type="transmembrane region" description="Helical" evidence="2">
    <location>
        <begin position="107"/>
        <end position="126"/>
    </location>
</feature>
<dbReference type="InterPro" id="IPR001623">
    <property type="entry name" value="DnaJ_domain"/>
</dbReference>
<protein>
    <recommendedName>
        <fullName evidence="3">J domain-containing protein</fullName>
    </recommendedName>
</protein>
<keyword evidence="2" id="KW-1133">Transmembrane helix</keyword>
<dbReference type="Pfam" id="PF00226">
    <property type="entry name" value="DnaJ"/>
    <property type="match status" value="1"/>
</dbReference>
<evidence type="ECO:0000259" key="3">
    <source>
        <dbReference type="PROSITE" id="PS50076"/>
    </source>
</evidence>
<sequence length="286" mass="31412">MFRSYYEILEVDRDATAAEINACYRRLASRHHPDKNPGNAYAAAHMLDINEAYEWLSDVAKRALYDAQLDAATPKATPQEPVQPTPAPEPIWEKELRKRARGERWRPFMKVVPTLIIFTIMVMSYFRVGEPQYSSAPKAVAAAPSPQTRLAPAPTRSMIAQLELKEFCLPQAKSPSGRAWPSVAGYLGKTPSRSKGGSTFTIDNTSSSHGIYVKLEGGKSPNSYARREVFVPGGRLYGVSGLDAGVYYVRHKDVASGCIYSAGPIRVDGVGGYDATKATFVKTTVF</sequence>
<keyword evidence="2" id="KW-0812">Transmembrane</keyword>
<organism evidence="4 5">
    <name type="scientific">Pseudomonas nitroreducens</name>
    <dbReference type="NCBI Taxonomy" id="46680"/>
    <lineage>
        <taxon>Bacteria</taxon>
        <taxon>Pseudomonadati</taxon>
        <taxon>Pseudomonadota</taxon>
        <taxon>Gammaproteobacteria</taxon>
        <taxon>Pseudomonadales</taxon>
        <taxon>Pseudomonadaceae</taxon>
        <taxon>Pseudomonas</taxon>
    </lineage>
</organism>
<dbReference type="PROSITE" id="PS50076">
    <property type="entry name" value="DNAJ_2"/>
    <property type="match status" value="1"/>
</dbReference>
<dbReference type="CDD" id="cd06257">
    <property type="entry name" value="DnaJ"/>
    <property type="match status" value="1"/>
</dbReference>